<evidence type="ECO:0000256" key="3">
    <source>
        <dbReference type="ARBA" id="ARBA00023163"/>
    </source>
</evidence>
<keyword evidence="3" id="KW-0804">Transcription</keyword>
<gene>
    <name evidence="5" type="ORF">HNQ94_003902</name>
</gene>
<keyword evidence="2 5" id="KW-0238">DNA-binding</keyword>
<reference evidence="5 6" key="1">
    <citation type="submission" date="2020-08" db="EMBL/GenBank/DDBJ databases">
        <title>Genomic Encyclopedia of Type Strains, Phase IV (KMG-IV): sequencing the most valuable type-strain genomes for metagenomic binning, comparative biology and taxonomic classification.</title>
        <authorList>
            <person name="Goeker M."/>
        </authorList>
    </citation>
    <scope>NUCLEOTIDE SEQUENCE [LARGE SCALE GENOMIC DNA]</scope>
    <source>
        <strain evidence="5 6">DSM 19612</strain>
    </source>
</reference>
<dbReference type="PANTHER" id="PTHR38445">
    <property type="entry name" value="HTH-TYPE TRANSCRIPTIONAL REPRESSOR YTRA"/>
    <property type="match status" value="1"/>
</dbReference>
<keyword evidence="6" id="KW-1185">Reference proteome</keyword>
<protein>
    <submittedName>
        <fullName evidence="5">DNA-binding transcriptional regulator YhcF (GntR family)</fullName>
    </submittedName>
</protein>
<name>A0A841QB23_9BACI</name>
<evidence type="ECO:0000256" key="2">
    <source>
        <dbReference type="ARBA" id="ARBA00023125"/>
    </source>
</evidence>
<organism evidence="5 6">
    <name type="scientific">Salirhabdus euzebyi</name>
    <dbReference type="NCBI Taxonomy" id="394506"/>
    <lineage>
        <taxon>Bacteria</taxon>
        <taxon>Bacillati</taxon>
        <taxon>Bacillota</taxon>
        <taxon>Bacilli</taxon>
        <taxon>Bacillales</taxon>
        <taxon>Bacillaceae</taxon>
        <taxon>Salirhabdus</taxon>
    </lineage>
</organism>
<sequence length="122" mass="14204">MTIKLEEDRPIFQQITNFIQNEIVVGRLKEEDKIPSTNEMAKFYQINPATAAKGINVLVDKGVIYKKRGIGMFVSPGSKQLLIKERQKKFFDEFVKPLLEEADRIELSLEEVLHLIKERDRK</sequence>
<evidence type="ECO:0000313" key="5">
    <source>
        <dbReference type="EMBL" id="MBB6455402.1"/>
    </source>
</evidence>
<dbReference type="InterPro" id="IPR000524">
    <property type="entry name" value="Tscrpt_reg_HTH_GntR"/>
</dbReference>
<dbReference type="EMBL" id="JACHGH010000021">
    <property type="protein sequence ID" value="MBB6455402.1"/>
    <property type="molecule type" value="Genomic_DNA"/>
</dbReference>
<proteinExistence type="predicted"/>
<dbReference type="GO" id="GO:0003700">
    <property type="term" value="F:DNA-binding transcription factor activity"/>
    <property type="evidence" value="ECO:0007669"/>
    <property type="project" value="InterPro"/>
</dbReference>
<dbReference type="InterPro" id="IPR036388">
    <property type="entry name" value="WH-like_DNA-bd_sf"/>
</dbReference>
<dbReference type="Pfam" id="PF00392">
    <property type="entry name" value="GntR"/>
    <property type="match status" value="1"/>
</dbReference>
<dbReference type="Gene3D" id="1.10.10.10">
    <property type="entry name" value="Winged helix-like DNA-binding domain superfamily/Winged helix DNA-binding domain"/>
    <property type="match status" value="1"/>
</dbReference>
<dbReference type="SUPFAM" id="SSF46785">
    <property type="entry name" value="Winged helix' DNA-binding domain"/>
    <property type="match status" value="1"/>
</dbReference>
<dbReference type="Proteomes" id="UP000581688">
    <property type="component" value="Unassembled WGS sequence"/>
</dbReference>
<accession>A0A841QB23</accession>
<dbReference type="PANTHER" id="PTHR38445:SF10">
    <property type="entry name" value="GNTR-FAMILY TRANSCRIPTIONAL REGULATOR"/>
    <property type="match status" value="1"/>
</dbReference>
<dbReference type="GO" id="GO:0003677">
    <property type="term" value="F:DNA binding"/>
    <property type="evidence" value="ECO:0007669"/>
    <property type="project" value="UniProtKB-KW"/>
</dbReference>
<keyword evidence="1" id="KW-0805">Transcription regulation</keyword>
<evidence type="ECO:0000256" key="1">
    <source>
        <dbReference type="ARBA" id="ARBA00023015"/>
    </source>
</evidence>
<dbReference type="RefSeq" id="WP_174497978.1">
    <property type="nucleotide sequence ID" value="NZ_CADDWK010000025.1"/>
</dbReference>
<comment type="caution">
    <text evidence="5">The sequence shown here is derived from an EMBL/GenBank/DDBJ whole genome shotgun (WGS) entry which is preliminary data.</text>
</comment>
<dbReference type="CDD" id="cd07377">
    <property type="entry name" value="WHTH_GntR"/>
    <property type="match status" value="1"/>
</dbReference>
<evidence type="ECO:0000259" key="4">
    <source>
        <dbReference type="PROSITE" id="PS50949"/>
    </source>
</evidence>
<dbReference type="PROSITE" id="PS50949">
    <property type="entry name" value="HTH_GNTR"/>
    <property type="match status" value="1"/>
</dbReference>
<dbReference type="InterPro" id="IPR036390">
    <property type="entry name" value="WH_DNA-bd_sf"/>
</dbReference>
<dbReference type="SMART" id="SM00345">
    <property type="entry name" value="HTH_GNTR"/>
    <property type="match status" value="1"/>
</dbReference>
<evidence type="ECO:0000313" key="6">
    <source>
        <dbReference type="Proteomes" id="UP000581688"/>
    </source>
</evidence>
<dbReference type="AlphaFoldDB" id="A0A841QB23"/>
<feature type="domain" description="HTH gntR-type" evidence="4">
    <location>
        <begin position="9"/>
        <end position="77"/>
    </location>
</feature>